<evidence type="ECO:0000256" key="6">
    <source>
        <dbReference type="ARBA" id="ARBA00023163"/>
    </source>
</evidence>
<dbReference type="InterPro" id="IPR010402">
    <property type="entry name" value="CCT_domain"/>
</dbReference>
<dbReference type="Gramene" id="TraesRN6D0100547900.2">
    <property type="protein sequence ID" value="TraesRN6D0100547900.2"/>
    <property type="gene ID" value="TraesRN6D0100547900"/>
</dbReference>
<dbReference type="InterPro" id="IPR001789">
    <property type="entry name" value="Sig_transdc_resp-reg_receiver"/>
</dbReference>
<feature type="domain" description="CCT" evidence="14">
    <location>
        <begin position="491"/>
        <end position="533"/>
    </location>
</feature>
<evidence type="ECO:0000256" key="12">
    <source>
        <dbReference type="SAM" id="Phobius"/>
    </source>
</evidence>
<proteinExistence type="inferred from homology"/>
<feature type="region of interest" description="Disordered" evidence="11">
    <location>
        <begin position="525"/>
        <end position="566"/>
    </location>
</feature>
<evidence type="ECO:0000256" key="9">
    <source>
        <dbReference type="PROSITE-ProRule" id="PRU00169"/>
    </source>
</evidence>
<dbReference type="SUPFAM" id="SSF52172">
    <property type="entry name" value="CheY-like"/>
    <property type="match status" value="1"/>
</dbReference>
<evidence type="ECO:0000313" key="15">
    <source>
        <dbReference type="EnsemblPlants" id="TraesCS6D02G207100.2"/>
    </source>
</evidence>
<evidence type="ECO:0000259" key="14">
    <source>
        <dbReference type="PROSITE" id="PS51017"/>
    </source>
</evidence>
<evidence type="ECO:0000256" key="7">
    <source>
        <dbReference type="ARBA" id="ARBA00023242"/>
    </source>
</evidence>
<dbReference type="InterPro" id="IPR011006">
    <property type="entry name" value="CheY-like_superfamily"/>
</dbReference>
<keyword evidence="5" id="KW-0090">Biological rhythms</keyword>
<dbReference type="PANTHER" id="PTHR43874:SF1">
    <property type="entry name" value="TWO-COMPONENT RESPONSE REGULATOR-LIKE APRR1"/>
    <property type="match status" value="1"/>
</dbReference>
<evidence type="ECO:0000256" key="10">
    <source>
        <dbReference type="PROSITE-ProRule" id="PRU00357"/>
    </source>
</evidence>
<dbReference type="GO" id="GO:0009736">
    <property type="term" value="P:cytokinin-activated signaling pathway"/>
    <property type="evidence" value="ECO:0007669"/>
    <property type="project" value="InterPro"/>
</dbReference>
<evidence type="ECO:0000256" key="2">
    <source>
        <dbReference type="ARBA" id="ARBA00010330"/>
    </source>
</evidence>
<comment type="subcellular location">
    <subcellularLocation>
        <location evidence="1 10">Nucleus</location>
    </subcellularLocation>
</comment>
<keyword evidence="12" id="KW-0812">Transmembrane</keyword>
<reference evidence="15" key="1">
    <citation type="submission" date="2018-08" db="EMBL/GenBank/DDBJ databases">
        <authorList>
            <person name="Rossello M."/>
        </authorList>
    </citation>
    <scope>NUCLEOTIDE SEQUENCE [LARGE SCALE GENOMIC DNA]</scope>
    <source>
        <strain evidence="15">cv. Chinese Spring</strain>
    </source>
</reference>
<keyword evidence="16" id="KW-1185">Reference proteome</keyword>
<evidence type="ECO:0000256" key="4">
    <source>
        <dbReference type="ARBA" id="ARBA00023015"/>
    </source>
</evidence>
<reference evidence="15" key="2">
    <citation type="submission" date="2018-10" db="UniProtKB">
        <authorList>
            <consortium name="EnsemblPlants"/>
        </authorList>
    </citation>
    <scope>IDENTIFICATION</scope>
</reference>
<dbReference type="Gramene" id="TraesNOR6D03G03774500.1">
    <property type="protein sequence ID" value="TraesNOR6D03G03774500.1"/>
    <property type="gene ID" value="TraesNOR6D03G03774500"/>
</dbReference>
<dbReference type="Gramene" id="TraesCS6D03G0514700.2">
    <property type="protein sequence ID" value="TraesCS6D03G0514700.2.CDS"/>
    <property type="gene ID" value="TraesCS6D03G0514700"/>
</dbReference>
<dbReference type="Gramene" id="TraesLAC6D03G03684570.2">
    <property type="protein sequence ID" value="TraesLAC6D03G03684570.2"/>
    <property type="gene ID" value="TraesLAC6D03G03684570"/>
</dbReference>
<name>A0A3B6QI08_WHEAT</name>
<evidence type="ECO:0000256" key="8">
    <source>
        <dbReference type="ARBA" id="ARBA00081525"/>
    </source>
</evidence>
<evidence type="ECO:0000256" key="5">
    <source>
        <dbReference type="ARBA" id="ARBA00023108"/>
    </source>
</evidence>
<keyword evidence="7 10" id="KW-0539">Nucleus</keyword>
<dbReference type="GO" id="GO:0000160">
    <property type="term" value="P:phosphorelay signal transduction system"/>
    <property type="evidence" value="ECO:0007669"/>
    <property type="project" value="UniProtKB-KW"/>
</dbReference>
<dbReference type="Gramene" id="TraesJUL6D03G03766870.2">
    <property type="protein sequence ID" value="TraesJUL6D03G03766870.2"/>
    <property type="gene ID" value="TraesJUL6D03G03766870"/>
</dbReference>
<dbReference type="STRING" id="4565.A0A3B6QI08"/>
<dbReference type="Proteomes" id="UP000019116">
    <property type="component" value="Chromosome 6D"/>
</dbReference>
<sequence length="566" mass="62785">MVGAGEGVRAGGSGAGVGAGAGAGQPFVDRSKVRILLCDSDPDSSQDVLRLLCNCSYQGQFTLGLLLIMCLLLAVGLIITSTTSITIFSSNDVSGARCCCFIFPVTCAKSPRQVINVLNCEGAEIDIILAEVDLPVSKCFKMLKYIGRNKELRHIPIIMMSNRDEVSVVVKCLRLGAAEYLVKPLRMNELLNLWTHVWRRRRMLGLAEKNFFIDNLELVLSEPSDANTNSTTLLSDETDDKPKGNRNHETNTSSQHEYESPAVDPPKTDQLENLPSIAEDDDKASSPGGMFSRPIKTNLRIAESSAFLAYVKSSTPANNPLDNELQREGNQIDVMDHQGNFSGATDRIDTNGKINIQDEKAFETPMQYPLVCFSSSNLHLEQRNEGQQDVSGNPPVYHYPFYYPGMVEHGMTLHSVQSFQGNINTAQAHTPPTMLHQYNVYHQSHGASMQSYQYSPAGMNVHSSHLSTQNVWSSVSSTPILEERHSRSGRRAAALAKFRQKRKDRCFDKKVRYVNRKKVAETRPRVRGQFVRQASNTDIISTGDDISEYEDDDPSSRDVELVSSPE</sequence>
<organism evidence="15">
    <name type="scientific">Triticum aestivum</name>
    <name type="common">Wheat</name>
    <dbReference type="NCBI Taxonomy" id="4565"/>
    <lineage>
        <taxon>Eukaryota</taxon>
        <taxon>Viridiplantae</taxon>
        <taxon>Streptophyta</taxon>
        <taxon>Embryophyta</taxon>
        <taxon>Tracheophyta</taxon>
        <taxon>Spermatophyta</taxon>
        <taxon>Magnoliopsida</taxon>
        <taxon>Liliopsida</taxon>
        <taxon>Poales</taxon>
        <taxon>Poaceae</taxon>
        <taxon>BOP clade</taxon>
        <taxon>Pooideae</taxon>
        <taxon>Triticodae</taxon>
        <taxon>Triticeae</taxon>
        <taxon>Triticinae</taxon>
        <taxon>Triticum</taxon>
    </lineage>
</organism>
<protein>
    <recommendedName>
        <fullName evidence="8">Pseudo-response regulator 1</fullName>
    </recommendedName>
</protein>
<dbReference type="GO" id="GO:0005634">
    <property type="term" value="C:nucleus"/>
    <property type="evidence" value="ECO:0007669"/>
    <property type="project" value="UniProtKB-SubCell"/>
</dbReference>
<dbReference type="Gramene" id="TraesARI6D03G03698120.2">
    <property type="protein sequence ID" value="TraesARI6D03G03698120.2"/>
    <property type="gene ID" value="TraesARI6D03G03698120"/>
</dbReference>
<dbReference type="SMR" id="A0A3B6QI08"/>
<feature type="region of interest" description="Disordered" evidence="11">
    <location>
        <begin position="225"/>
        <end position="293"/>
    </location>
</feature>
<keyword evidence="4" id="KW-0805">Transcription regulation</keyword>
<accession>A0A3B6QI08</accession>
<dbReference type="OrthoDB" id="60033at2759"/>
<comment type="caution">
    <text evidence="9">Lacks conserved residue(s) required for the propagation of feature annotation.</text>
</comment>
<dbReference type="Gramene" id="TraesMAC6D03G03731950.2">
    <property type="protein sequence ID" value="TraesMAC6D03G03731950.2"/>
    <property type="gene ID" value="TraesMAC6D03G03731950"/>
</dbReference>
<feature type="transmembrane region" description="Helical" evidence="12">
    <location>
        <begin position="65"/>
        <end position="88"/>
    </location>
</feature>
<dbReference type="EnsemblPlants" id="TraesCS6D02G207100.2">
    <property type="protein sequence ID" value="TraesCS6D02G207100.2"/>
    <property type="gene ID" value="TraesCS6D02G207100"/>
</dbReference>
<dbReference type="FunFam" id="3.40.50.2300:FF:000316">
    <property type="entry name" value="Two-component response regulator-like APRR1"/>
    <property type="match status" value="1"/>
</dbReference>
<keyword evidence="3" id="KW-0902">Two-component regulatory system</keyword>
<dbReference type="Pfam" id="PF00072">
    <property type="entry name" value="Response_reg"/>
    <property type="match status" value="1"/>
</dbReference>
<feature type="compositionally biased region" description="Polar residues" evidence="11">
    <location>
        <begin position="225"/>
        <end position="235"/>
    </location>
</feature>
<keyword evidence="12" id="KW-0472">Membrane</keyword>
<dbReference type="Pfam" id="PF06203">
    <property type="entry name" value="CCT"/>
    <property type="match status" value="1"/>
</dbReference>
<evidence type="ECO:0000313" key="16">
    <source>
        <dbReference type="Proteomes" id="UP000019116"/>
    </source>
</evidence>
<comment type="similarity">
    <text evidence="2">Belongs to the ARR-like family.</text>
</comment>
<dbReference type="Gramene" id="TraesCS6D02G207100.2">
    <property type="protein sequence ID" value="TraesCS6D02G207100.2"/>
    <property type="gene ID" value="TraesCS6D02G207100"/>
</dbReference>
<evidence type="ECO:0000256" key="1">
    <source>
        <dbReference type="ARBA" id="ARBA00004123"/>
    </source>
</evidence>
<dbReference type="Gramene" id="TraesPARA_EIv1.0_2164070.3">
    <property type="protein sequence ID" value="TraesPARA_EIv1.0_2164070.3.CDS"/>
    <property type="gene ID" value="TraesPARA_EIv1.0_2164070"/>
</dbReference>
<dbReference type="PROSITE" id="PS51017">
    <property type="entry name" value="CCT"/>
    <property type="match status" value="1"/>
</dbReference>
<dbReference type="Gene3D" id="3.40.50.2300">
    <property type="match status" value="1"/>
</dbReference>
<evidence type="ECO:0000259" key="13">
    <source>
        <dbReference type="PROSITE" id="PS50110"/>
    </source>
</evidence>
<dbReference type="PANTHER" id="PTHR43874">
    <property type="entry name" value="TWO-COMPONENT RESPONSE REGULATOR"/>
    <property type="match status" value="1"/>
</dbReference>
<dbReference type="AlphaFoldDB" id="A0A3B6QI08"/>
<gene>
    <name evidence="15" type="primary">LOC123144843</name>
</gene>
<keyword evidence="12" id="KW-1133">Transmembrane helix</keyword>
<evidence type="ECO:0000256" key="11">
    <source>
        <dbReference type="SAM" id="MobiDB-lite"/>
    </source>
</evidence>
<dbReference type="GO" id="GO:0048511">
    <property type="term" value="P:rhythmic process"/>
    <property type="evidence" value="ECO:0007669"/>
    <property type="project" value="UniProtKB-KW"/>
</dbReference>
<evidence type="ECO:0000256" key="3">
    <source>
        <dbReference type="ARBA" id="ARBA00023012"/>
    </source>
</evidence>
<feature type="compositionally biased region" description="Basic and acidic residues" evidence="11">
    <location>
        <begin position="240"/>
        <end position="249"/>
    </location>
</feature>
<feature type="domain" description="Response regulatory" evidence="13">
    <location>
        <begin position="34"/>
        <end position="198"/>
    </location>
</feature>
<dbReference type="InterPro" id="IPR045279">
    <property type="entry name" value="ARR-like"/>
</dbReference>
<keyword evidence="6" id="KW-0804">Transcription</keyword>
<dbReference type="PROSITE" id="PS50110">
    <property type="entry name" value="RESPONSE_REGULATORY"/>
    <property type="match status" value="1"/>
</dbReference>